<dbReference type="PANTHER" id="PTHR43101">
    <property type="entry name" value="BETA-FRUCTOSIDASE"/>
    <property type="match status" value="1"/>
</dbReference>
<dbReference type="Pfam" id="PF08244">
    <property type="entry name" value="Glyco_hydro_32C"/>
    <property type="match status" value="1"/>
</dbReference>
<feature type="domain" description="Glycosyl hydrolase family 32 C-terminal" evidence="11">
    <location>
        <begin position="386"/>
        <end position="436"/>
    </location>
</feature>
<dbReference type="InterPro" id="IPR023296">
    <property type="entry name" value="Glyco_hydro_beta-prop_sf"/>
</dbReference>
<keyword evidence="5 8" id="KW-0378">Hydrolase</keyword>
<dbReference type="NCBIfam" id="TIGR01322">
    <property type="entry name" value="scrB_fam"/>
    <property type="match status" value="1"/>
</dbReference>
<protein>
    <recommendedName>
        <fullName evidence="4 8">Sucrose-6-phosphate hydrolase</fullName>
        <ecNumber evidence="3 8">3.2.1.26</ecNumber>
    </recommendedName>
    <alternativeName>
        <fullName evidence="7 9">Invertase</fullName>
    </alternativeName>
</protein>
<evidence type="ECO:0000313" key="13">
    <source>
        <dbReference type="Proteomes" id="UP000322783"/>
    </source>
</evidence>
<evidence type="ECO:0000256" key="1">
    <source>
        <dbReference type="ARBA" id="ARBA00004914"/>
    </source>
</evidence>
<evidence type="ECO:0000256" key="7">
    <source>
        <dbReference type="ARBA" id="ARBA00033367"/>
    </source>
</evidence>
<evidence type="ECO:0000256" key="2">
    <source>
        <dbReference type="ARBA" id="ARBA00009902"/>
    </source>
</evidence>
<evidence type="ECO:0000259" key="10">
    <source>
        <dbReference type="Pfam" id="PF00251"/>
    </source>
</evidence>
<keyword evidence="6 8" id="KW-0326">Glycosidase</keyword>
<dbReference type="SUPFAM" id="SSF49899">
    <property type="entry name" value="Concanavalin A-like lectins/glucanases"/>
    <property type="match status" value="1"/>
</dbReference>
<dbReference type="UniPathway" id="UPA00238"/>
<dbReference type="InterPro" id="IPR051214">
    <property type="entry name" value="GH32_Enzymes"/>
</dbReference>
<dbReference type="Proteomes" id="UP000322783">
    <property type="component" value="Unassembled WGS sequence"/>
</dbReference>
<dbReference type="GO" id="GO:0005737">
    <property type="term" value="C:cytoplasm"/>
    <property type="evidence" value="ECO:0007669"/>
    <property type="project" value="UniProtKB-SubCell"/>
</dbReference>
<comment type="similarity">
    <text evidence="2 8">Belongs to the glycosyl hydrolase 32 family.</text>
</comment>
<evidence type="ECO:0000256" key="8">
    <source>
        <dbReference type="RuleBase" id="RU362110"/>
    </source>
</evidence>
<dbReference type="PANTHER" id="PTHR43101:SF1">
    <property type="entry name" value="BETA-FRUCTOSIDASE"/>
    <property type="match status" value="1"/>
</dbReference>
<keyword evidence="9" id="KW-0119">Carbohydrate metabolism</keyword>
<dbReference type="Gene3D" id="2.60.120.560">
    <property type="entry name" value="Exo-inulinase, domain 1"/>
    <property type="match status" value="1"/>
</dbReference>
<comment type="catalytic activity">
    <reaction evidence="8">
        <text>Hydrolysis of terminal non-reducing beta-D-fructofuranoside residues in beta-D-fructofuranosides.</text>
        <dbReference type="EC" id="3.2.1.26"/>
    </reaction>
</comment>
<evidence type="ECO:0000256" key="9">
    <source>
        <dbReference type="RuleBase" id="RU365015"/>
    </source>
</evidence>
<dbReference type="CDD" id="cd08996">
    <property type="entry name" value="GH32_FFase"/>
    <property type="match status" value="1"/>
</dbReference>
<gene>
    <name evidence="12" type="ORF">FZ041_10370</name>
</gene>
<comment type="pathway">
    <text evidence="1 9">Glycan biosynthesis; sucrose metabolism.</text>
</comment>
<organism evidence="12 13">
    <name type="scientific">Selenomonas caprae</name>
    <dbReference type="NCBI Taxonomy" id="2606905"/>
    <lineage>
        <taxon>Bacteria</taxon>
        <taxon>Bacillati</taxon>
        <taxon>Bacillota</taxon>
        <taxon>Negativicutes</taxon>
        <taxon>Selenomonadales</taxon>
        <taxon>Selenomonadaceae</taxon>
        <taxon>Selenomonas</taxon>
    </lineage>
</organism>
<evidence type="ECO:0000256" key="4">
    <source>
        <dbReference type="ARBA" id="ARBA00019623"/>
    </source>
</evidence>
<accession>A0A5D6WL20</accession>
<sequence length="461" mass="53249">MKEKIRVNNQRYRLGYHLMTSGGWMNDPNGFSWFKGYYHMFYQYYPYAAEWGPMHWGHARSKDLVHWETLPVALTPDEAEDGCFSGSAVVYEDKLWLIYTGHHLTDPADSEAFYQDQNLAWSEDGVHFVKYEGNPVLQVPADNTKHFRDPKVWQEAGTFYMVLGSQGQDGLGRALLYQSKDLKQWEKVSVLAKAANVKSEGYMWECPDFFPLMGQDVLLMSPQGLEAQGDRFRNLNQTGYMLGQVTDDKEFIRGQFEEIDHGHDFYATQTMLAPDGRRIMVAWMNAWDSPMYEKTDGWAGALTIPRELSIKDNHIYQRPIQEMQLLREKKLWDGNLAAGKQLAIPRTAEVELVFGDIPDGKQKLLELSDGQQTLSLEIDRRDRRLMLRRTTEDGERSLTMRSAAQLDLTVYIDNSSAELFVNEGEFTFTERIYWQNDLTMQLPWGAEVAKVYALEAQANQY</sequence>
<dbReference type="AlphaFoldDB" id="A0A5D6WL20"/>
<dbReference type="Gene3D" id="2.115.10.20">
    <property type="entry name" value="Glycosyl hydrolase domain, family 43"/>
    <property type="match status" value="1"/>
</dbReference>
<dbReference type="InterPro" id="IPR001362">
    <property type="entry name" value="Glyco_hydro_32"/>
</dbReference>
<dbReference type="RefSeq" id="WP_075441312.1">
    <property type="nucleotide sequence ID" value="NZ_VTOZ01000022.1"/>
</dbReference>
<comment type="function">
    <text evidence="9">Enables the bacterium to metabolize sucrose as a sole carbon source.</text>
</comment>
<dbReference type="EC" id="3.2.1.26" evidence="3 8"/>
<name>A0A5D6WL20_9FIRM</name>
<evidence type="ECO:0000256" key="6">
    <source>
        <dbReference type="ARBA" id="ARBA00023295"/>
    </source>
</evidence>
<evidence type="ECO:0000256" key="3">
    <source>
        <dbReference type="ARBA" id="ARBA00012758"/>
    </source>
</evidence>
<dbReference type="SUPFAM" id="SSF75005">
    <property type="entry name" value="Arabinanase/levansucrase/invertase"/>
    <property type="match status" value="1"/>
</dbReference>
<keyword evidence="9" id="KW-0963">Cytoplasm</keyword>
<evidence type="ECO:0000313" key="12">
    <source>
        <dbReference type="EMBL" id="TYZ27769.1"/>
    </source>
</evidence>
<evidence type="ECO:0000256" key="5">
    <source>
        <dbReference type="ARBA" id="ARBA00022801"/>
    </source>
</evidence>
<dbReference type="Pfam" id="PF00251">
    <property type="entry name" value="Glyco_hydro_32N"/>
    <property type="match status" value="1"/>
</dbReference>
<dbReference type="GO" id="GO:0004564">
    <property type="term" value="F:beta-fructofuranosidase activity"/>
    <property type="evidence" value="ECO:0007669"/>
    <property type="project" value="UniProtKB-EC"/>
</dbReference>
<evidence type="ECO:0000259" key="11">
    <source>
        <dbReference type="Pfam" id="PF08244"/>
    </source>
</evidence>
<comment type="caution">
    <text evidence="12">The sequence shown here is derived from an EMBL/GenBank/DDBJ whole genome shotgun (WGS) entry which is preliminary data.</text>
</comment>
<keyword evidence="13" id="KW-1185">Reference proteome</keyword>
<reference evidence="12 13" key="1">
    <citation type="submission" date="2019-08" db="EMBL/GenBank/DDBJ databases">
        <title>Selenomonas sp. mPRGC5 and Selenomonas sp. mPRGC8 isolated from ruminal fluid of dairy goat (Capra hircus).</title>
        <authorList>
            <person name="Poothong S."/>
            <person name="Nuengjamnong C."/>
            <person name="Tanasupawat S."/>
        </authorList>
    </citation>
    <scope>NUCLEOTIDE SEQUENCE [LARGE SCALE GENOMIC DNA]</scope>
    <source>
        <strain evidence="13">mPRGC8</strain>
    </source>
</reference>
<dbReference type="SMART" id="SM00640">
    <property type="entry name" value="Glyco_32"/>
    <property type="match status" value="1"/>
</dbReference>
<dbReference type="EMBL" id="VTOZ01000022">
    <property type="protein sequence ID" value="TYZ27769.1"/>
    <property type="molecule type" value="Genomic_DNA"/>
</dbReference>
<dbReference type="GO" id="GO:0005985">
    <property type="term" value="P:sucrose metabolic process"/>
    <property type="evidence" value="ECO:0007669"/>
    <property type="project" value="UniProtKB-UniPathway"/>
</dbReference>
<dbReference type="InterPro" id="IPR013320">
    <property type="entry name" value="ConA-like_dom_sf"/>
</dbReference>
<dbReference type="InterPro" id="IPR013189">
    <property type="entry name" value="Glyco_hydro_32_C"/>
</dbReference>
<dbReference type="InterPro" id="IPR006232">
    <property type="entry name" value="Suc6P_hydrolase"/>
</dbReference>
<feature type="domain" description="Glycosyl hydrolase family 32 N-terminal" evidence="10">
    <location>
        <begin position="17"/>
        <end position="319"/>
    </location>
</feature>
<proteinExistence type="inferred from homology"/>
<dbReference type="InterPro" id="IPR013148">
    <property type="entry name" value="Glyco_hydro_32_N"/>
</dbReference>
<comment type="subcellular location">
    <subcellularLocation>
        <location evidence="9">Cytoplasm</location>
    </subcellularLocation>
</comment>